<gene>
    <name evidence="1" type="ORF">NUW58_g2652</name>
</gene>
<sequence length="397" mass="44038">MSRPSLMCLLSTGDGPLAVDNVTTAAVSYIDPFRFSSTQQNLAIGIIIAFTALAFVVLCVRVAGRLSSHQFGLDDTLVCIAMVLSILETAASYMFIKTNFIGISLQNIPPHDPIPGRVWNYAIEILYNPILALVKTSILLLLLRLFGQKPGVKRFIIWINTANIGMMIGVFFATVLQCIPINKTWEPGLEGTCIDRRILFTVVSSFNILSDILILALPLKIFINLKIPRRTKIALMLIFLLGFLTTITSIIRLVLLIQGLFMLQTSLSTDANIGFVTSAIETNLALITASAPALRPLLRAWFPKLFRVDRDEIVGNTERRVLGTAATRMTRFKSQTQLQSQNARESEEAMTTFNGLVGNRNMVIRYNPAVNNTPLAPAIRSQAELDDLEIRPSEKWI</sequence>
<comment type="caution">
    <text evidence="1">The sequence shown here is derived from an EMBL/GenBank/DDBJ whole genome shotgun (WGS) entry which is preliminary data.</text>
</comment>
<dbReference type="EMBL" id="JAPDGR010000357">
    <property type="protein sequence ID" value="KAJ2991078.1"/>
    <property type="molecule type" value="Genomic_DNA"/>
</dbReference>
<proteinExistence type="predicted"/>
<protein>
    <submittedName>
        <fullName evidence="1">Uncharacterized protein</fullName>
    </submittedName>
</protein>
<organism evidence="1 2">
    <name type="scientific">Xylaria curta</name>
    <dbReference type="NCBI Taxonomy" id="42375"/>
    <lineage>
        <taxon>Eukaryota</taxon>
        <taxon>Fungi</taxon>
        <taxon>Dikarya</taxon>
        <taxon>Ascomycota</taxon>
        <taxon>Pezizomycotina</taxon>
        <taxon>Sordariomycetes</taxon>
        <taxon>Xylariomycetidae</taxon>
        <taxon>Xylariales</taxon>
        <taxon>Xylariaceae</taxon>
        <taxon>Xylaria</taxon>
    </lineage>
</organism>
<dbReference type="Proteomes" id="UP001143856">
    <property type="component" value="Unassembled WGS sequence"/>
</dbReference>
<name>A0ACC1PEK2_9PEZI</name>
<evidence type="ECO:0000313" key="2">
    <source>
        <dbReference type="Proteomes" id="UP001143856"/>
    </source>
</evidence>
<accession>A0ACC1PEK2</accession>
<keyword evidence="2" id="KW-1185">Reference proteome</keyword>
<reference evidence="1" key="1">
    <citation type="submission" date="2022-10" db="EMBL/GenBank/DDBJ databases">
        <title>Genome Sequence of Xylaria curta.</title>
        <authorList>
            <person name="Buettner E."/>
        </authorList>
    </citation>
    <scope>NUCLEOTIDE SEQUENCE</scope>
    <source>
        <strain evidence="1">Babe10</strain>
    </source>
</reference>
<evidence type="ECO:0000313" key="1">
    <source>
        <dbReference type="EMBL" id="KAJ2991078.1"/>
    </source>
</evidence>